<evidence type="ECO:0000256" key="3">
    <source>
        <dbReference type="ARBA" id="ARBA00022840"/>
    </source>
</evidence>
<dbReference type="InterPro" id="IPR013196">
    <property type="entry name" value="HTH_11"/>
</dbReference>
<feature type="domain" description="BPL/LPL catalytic" evidence="6">
    <location>
        <begin position="67"/>
        <end position="256"/>
    </location>
</feature>
<dbReference type="OrthoDB" id="9807064at2"/>
<dbReference type="InterPro" id="IPR008988">
    <property type="entry name" value="Transcriptional_repressor_C"/>
</dbReference>
<evidence type="ECO:0000256" key="1">
    <source>
        <dbReference type="ARBA" id="ARBA00022598"/>
    </source>
</evidence>
<dbReference type="SUPFAM" id="SSF55681">
    <property type="entry name" value="Class II aaRS and biotin synthetases"/>
    <property type="match status" value="1"/>
</dbReference>
<evidence type="ECO:0000256" key="4">
    <source>
        <dbReference type="ARBA" id="ARBA00023267"/>
    </source>
</evidence>
<dbReference type="InterPro" id="IPR036390">
    <property type="entry name" value="WH_DNA-bd_sf"/>
</dbReference>
<evidence type="ECO:0000256" key="2">
    <source>
        <dbReference type="ARBA" id="ARBA00022741"/>
    </source>
</evidence>
<dbReference type="GO" id="GO:0005737">
    <property type="term" value="C:cytoplasm"/>
    <property type="evidence" value="ECO:0007669"/>
    <property type="project" value="TreeGrafter"/>
</dbReference>
<keyword evidence="5" id="KW-0805">Transcription regulation</keyword>
<feature type="DNA-binding region" description="H-T-H motif" evidence="5">
    <location>
        <begin position="19"/>
        <end position="38"/>
    </location>
</feature>
<dbReference type="HAMAP" id="MF_00978">
    <property type="entry name" value="Bifunct_BirA"/>
    <property type="match status" value="1"/>
</dbReference>
<keyword evidence="3 5" id="KW-0067">ATP-binding</keyword>
<name>A0A1H3K2R9_9FIRM</name>
<evidence type="ECO:0000259" key="6">
    <source>
        <dbReference type="PROSITE" id="PS51733"/>
    </source>
</evidence>
<gene>
    <name evidence="5" type="primary">birA</name>
    <name evidence="7" type="ORF">SAMN02910414_01616</name>
</gene>
<sequence>MKTAILRMLRNANDEYISGQKLSELLNVSRTTVCNEINTLREYGYKIDAVSRRGYMLKSTPDIVTDFAVGSLIKSKTFGKTIVYKDEISSTNILAKELAEKGYEHGTVVIADTQSSGRGRRGRNFESPKGVGIFMTLILKPDFSPYCAPMLTLLAALAVSDAIEEIVDVPANIKWPNDIVIGDKKICGILTEMSIQADYINNIVVGIGINVNNESFPDEIKDVAGSIFTQTDRKINRDVIIERVLFYFEKYYNAFLETNDLSNVQDVYNKKLINLDKEVKVLDPKEPYEGISRGITNTGELIVEINNKIRHVASGEVSVRGMYGYV</sequence>
<dbReference type="EMBL" id="FNPG01000018">
    <property type="protein sequence ID" value="SDY46045.1"/>
    <property type="molecule type" value="Genomic_DNA"/>
</dbReference>
<evidence type="ECO:0000313" key="8">
    <source>
        <dbReference type="Proteomes" id="UP000183918"/>
    </source>
</evidence>
<dbReference type="EC" id="6.3.4.15" evidence="5"/>
<dbReference type="InterPro" id="IPR003142">
    <property type="entry name" value="BPL_C"/>
</dbReference>
<dbReference type="SUPFAM" id="SSF46785">
    <property type="entry name" value="Winged helix' DNA-binding domain"/>
    <property type="match status" value="1"/>
</dbReference>
<dbReference type="AlphaFoldDB" id="A0A1H3K2R9"/>
<feature type="binding site" evidence="5">
    <location>
        <begin position="90"/>
        <end position="92"/>
    </location>
    <ligand>
        <name>biotin</name>
        <dbReference type="ChEBI" id="CHEBI:57586"/>
    </ligand>
</feature>
<comment type="function">
    <text evidence="5">Acts both as a biotin--[acetyl-CoA-carboxylase] ligase and a repressor.</text>
</comment>
<feature type="binding site" evidence="5">
    <location>
        <position position="114"/>
    </location>
    <ligand>
        <name>biotin</name>
        <dbReference type="ChEBI" id="CHEBI:57586"/>
    </ligand>
</feature>
<protein>
    <recommendedName>
        <fullName evidence="5">Bifunctional ligase/repressor BirA</fullName>
    </recommendedName>
    <alternativeName>
        <fullName evidence="5">Biotin--[acetyl-CoA-carboxylase] ligase</fullName>
        <ecNumber evidence="5">6.3.4.15</ecNumber>
    </alternativeName>
    <alternativeName>
        <fullName evidence="5">Biotin--protein ligase</fullName>
    </alternativeName>
    <alternativeName>
        <fullName evidence="5">Biotin-[acetyl-CoA carboxylase] synthetase</fullName>
    </alternativeName>
</protein>
<dbReference type="STRING" id="1122142.SAMN02910414_01616"/>
<reference evidence="7 8" key="1">
    <citation type="submission" date="2016-10" db="EMBL/GenBank/DDBJ databases">
        <authorList>
            <person name="de Groot N.N."/>
        </authorList>
    </citation>
    <scope>NUCLEOTIDE SEQUENCE [LARGE SCALE GENOMIC DNA]</scope>
    <source>
        <strain evidence="7 8">DSM 14045</strain>
    </source>
</reference>
<dbReference type="Gene3D" id="3.30.930.10">
    <property type="entry name" value="Bira Bifunctional Protein, Domain 2"/>
    <property type="match status" value="1"/>
</dbReference>
<dbReference type="Pfam" id="PF02237">
    <property type="entry name" value="BPL_C"/>
    <property type="match status" value="1"/>
</dbReference>
<dbReference type="InterPro" id="IPR045864">
    <property type="entry name" value="aa-tRNA-synth_II/BPL/LPL"/>
</dbReference>
<dbReference type="GO" id="GO:0004077">
    <property type="term" value="F:biotin--[biotin carboxyl-carrier protein] ligase activity"/>
    <property type="evidence" value="ECO:0007669"/>
    <property type="project" value="UniProtKB-UniRule"/>
</dbReference>
<dbReference type="RefSeq" id="WP_074717896.1">
    <property type="nucleotide sequence ID" value="NZ_FNPG01000018.1"/>
</dbReference>
<dbReference type="CDD" id="cd16442">
    <property type="entry name" value="BPL"/>
    <property type="match status" value="1"/>
</dbReference>
<keyword evidence="8" id="KW-1185">Reference proteome</keyword>
<dbReference type="GO" id="GO:0003677">
    <property type="term" value="F:DNA binding"/>
    <property type="evidence" value="ECO:0007669"/>
    <property type="project" value="UniProtKB-UniRule"/>
</dbReference>
<keyword evidence="5" id="KW-0238">DNA-binding</keyword>
<dbReference type="InterPro" id="IPR004143">
    <property type="entry name" value="BPL_LPL_catalytic"/>
</dbReference>
<comment type="similarity">
    <text evidence="5">Belongs to the biotin--protein ligase family.</text>
</comment>
<dbReference type="PROSITE" id="PS51733">
    <property type="entry name" value="BPL_LPL_CATALYTIC"/>
    <property type="match status" value="1"/>
</dbReference>
<comment type="catalytic activity">
    <reaction evidence="5">
        <text>biotin + L-lysyl-[protein] + ATP = N(6)-biotinyl-L-lysyl-[protein] + AMP + diphosphate + H(+)</text>
        <dbReference type="Rhea" id="RHEA:11756"/>
        <dbReference type="Rhea" id="RHEA-COMP:9752"/>
        <dbReference type="Rhea" id="RHEA-COMP:10505"/>
        <dbReference type="ChEBI" id="CHEBI:15378"/>
        <dbReference type="ChEBI" id="CHEBI:29969"/>
        <dbReference type="ChEBI" id="CHEBI:30616"/>
        <dbReference type="ChEBI" id="CHEBI:33019"/>
        <dbReference type="ChEBI" id="CHEBI:57586"/>
        <dbReference type="ChEBI" id="CHEBI:83144"/>
        <dbReference type="ChEBI" id="CHEBI:456215"/>
        <dbReference type="EC" id="6.3.4.15"/>
    </reaction>
</comment>
<dbReference type="InterPro" id="IPR036388">
    <property type="entry name" value="WH-like_DNA-bd_sf"/>
</dbReference>
<keyword evidence="5" id="KW-0804">Transcription</keyword>
<organism evidence="7 8">
    <name type="scientific">Lachnobacterium bovis DSM 14045</name>
    <dbReference type="NCBI Taxonomy" id="1122142"/>
    <lineage>
        <taxon>Bacteria</taxon>
        <taxon>Bacillati</taxon>
        <taxon>Bacillota</taxon>
        <taxon>Clostridia</taxon>
        <taxon>Lachnospirales</taxon>
        <taxon>Lachnospiraceae</taxon>
        <taxon>Lachnobacterium</taxon>
    </lineage>
</organism>
<dbReference type="PANTHER" id="PTHR12835:SF5">
    <property type="entry name" value="BIOTIN--PROTEIN LIGASE"/>
    <property type="match status" value="1"/>
</dbReference>
<dbReference type="Gene3D" id="1.10.10.10">
    <property type="entry name" value="Winged helix-like DNA-binding domain superfamily/Winged helix DNA-binding domain"/>
    <property type="match status" value="1"/>
</dbReference>
<keyword evidence="5" id="KW-0678">Repressor</keyword>
<keyword evidence="2 5" id="KW-0547">Nucleotide-binding</keyword>
<proteinExistence type="inferred from homology"/>
<dbReference type="GO" id="GO:0005524">
    <property type="term" value="F:ATP binding"/>
    <property type="evidence" value="ECO:0007669"/>
    <property type="project" value="UniProtKB-UniRule"/>
</dbReference>
<dbReference type="InterPro" id="IPR004408">
    <property type="entry name" value="Biotin_CoA_COase_ligase"/>
</dbReference>
<dbReference type="NCBIfam" id="TIGR00121">
    <property type="entry name" value="birA_ligase"/>
    <property type="match status" value="1"/>
</dbReference>
<dbReference type="PANTHER" id="PTHR12835">
    <property type="entry name" value="BIOTIN PROTEIN LIGASE"/>
    <property type="match status" value="1"/>
</dbReference>
<dbReference type="InterPro" id="IPR030855">
    <property type="entry name" value="Bifunct_BirA"/>
</dbReference>
<evidence type="ECO:0000256" key="5">
    <source>
        <dbReference type="HAMAP-Rule" id="MF_00978"/>
    </source>
</evidence>
<dbReference type="GO" id="GO:0006355">
    <property type="term" value="P:regulation of DNA-templated transcription"/>
    <property type="evidence" value="ECO:0007669"/>
    <property type="project" value="UniProtKB-UniRule"/>
</dbReference>
<dbReference type="Pfam" id="PF08279">
    <property type="entry name" value="HTH_11"/>
    <property type="match status" value="1"/>
</dbReference>
<keyword evidence="1 5" id="KW-0436">Ligase</keyword>
<dbReference type="GO" id="GO:0009249">
    <property type="term" value="P:protein lipoylation"/>
    <property type="evidence" value="ECO:0007669"/>
    <property type="project" value="UniProtKB-ARBA"/>
</dbReference>
<dbReference type="SUPFAM" id="SSF50037">
    <property type="entry name" value="C-terminal domain of transcriptional repressors"/>
    <property type="match status" value="1"/>
</dbReference>
<dbReference type="Gene3D" id="2.30.30.100">
    <property type="match status" value="1"/>
</dbReference>
<feature type="binding site" evidence="5">
    <location>
        <position position="185"/>
    </location>
    <ligand>
        <name>biotin</name>
        <dbReference type="ChEBI" id="CHEBI:57586"/>
    </ligand>
</feature>
<dbReference type="Pfam" id="PF03099">
    <property type="entry name" value="BPL_LplA_LipB"/>
    <property type="match status" value="1"/>
</dbReference>
<accession>A0A1H3K2R9</accession>
<dbReference type="Proteomes" id="UP000183918">
    <property type="component" value="Unassembled WGS sequence"/>
</dbReference>
<evidence type="ECO:0000313" key="7">
    <source>
        <dbReference type="EMBL" id="SDY46045.1"/>
    </source>
</evidence>
<dbReference type="GO" id="GO:0016740">
    <property type="term" value="F:transferase activity"/>
    <property type="evidence" value="ECO:0007669"/>
    <property type="project" value="UniProtKB-ARBA"/>
</dbReference>
<keyword evidence="4 5" id="KW-0092">Biotin</keyword>
<feature type="binding site" evidence="5">
    <location>
        <begin position="118"/>
        <end position="120"/>
    </location>
    <ligand>
        <name>biotin</name>
        <dbReference type="ChEBI" id="CHEBI:57586"/>
    </ligand>
</feature>